<dbReference type="PANTHER" id="PTHR34136">
    <property type="match status" value="1"/>
</dbReference>
<dbReference type="InterPro" id="IPR004629">
    <property type="entry name" value="WecG_TagA_CpsF"/>
</dbReference>
<sequence>MHLYGAKGDFTTQFHNFNLFRPYLHFGKKRRPIVTTMIDKIQVANIPVNLFTVSTLHETVREVVRDQDRRIFLHANARLLELANTKEKWLVDFFNEPKNYVMCDGSGIQLAAKLTGQPVPEKIPYNIWIWSFAKFLEREKMTLFLLGADKKTIAAAKTELERHAKDIRVVGISHGYFSKTKNSPENIKTIDFINSCKPDVLLVGFGMPIQERWIKENVDALDVRCIFSCGGAFDFISGNKPVAPKFIRMIHMEWLFRFMLDPIRLFSRVSISFLRFGKVLVKEVMGKNRNNTPLPLE</sequence>
<name>A0A385SJJ6_9BACT</name>
<keyword evidence="1" id="KW-0328">Glycosyltransferase</keyword>
<keyword evidence="2 3" id="KW-0808">Transferase</keyword>
<protein>
    <submittedName>
        <fullName evidence="3">Glycosyltransferase</fullName>
    </submittedName>
</protein>
<dbReference type="EMBL" id="CP032382">
    <property type="protein sequence ID" value="AYB31114.1"/>
    <property type="molecule type" value="Genomic_DNA"/>
</dbReference>
<dbReference type="CDD" id="cd06533">
    <property type="entry name" value="Glyco_transf_WecG_TagA"/>
    <property type="match status" value="1"/>
</dbReference>
<proteinExistence type="predicted"/>
<dbReference type="AlphaFoldDB" id="A0A385SJJ6"/>
<reference evidence="4" key="1">
    <citation type="submission" date="2018-09" db="EMBL/GenBank/DDBJ databases">
        <title>Chryseolinea sp. KIS68-18 isolated from soil.</title>
        <authorList>
            <person name="Weon H.-Y."/>
            <person name="Kwon S.-W."/>
            <person name="Lee S.A."/>
        </authorList>
    </citation>
    <scope>NUCLEOTIDE SEQUENCE [LARGE SCALE GENOMIC DNA]</scope>
    <source>
        <strain evidence="4">KIS68-18</strain>
    </source>
</reference>
<dbReference type="PANTHER" id="PTHR34136:SF1">
    <property type="entry name" value="UDP-N-ACETYL-D-MANNOSAMINURONIC ACID TRANSFERASE"/>
    <property type="match status" value="1"/>
</dbReference>
<dbReference type="GO" id="GO:0016758">
    <property type="term" value="F:hexosyltransferase activity"/>
    <property type="evidence" value="ECO:0007669"/>
    <property type="project" value="TreeGrafter"/>
</dbReference>
<organism evidence="3 4">
    <name type="scientific">Chryseolinea soli</name>
    <dbReference type="NCBI Taxonomy" id="2321403"/>
    <lineage>
        <taxon>Bacteria</taxon>
        <taxon>Pseudomonadati</taxon>
        <taxon>Bacteroidota</taxon>
        <taxon>Cytophagia</taxon>
        <taxon>Cytophagales</taxon>
        <taxon>Fulvivirgaceae</taxon>
        <taxon>Chryseolinea</taxon>
    </lineage>
</organism>
<accession>A0A385SJJ6</accession>
<evidence type="ECO:0000256" key="1">
    <source>
        <dbReference type="ARBA" id="ARBA00022676"/>
    </source>
</evidence>
<dbReference type="Proteomes" id="UP000266183">
    <property type="component" value="Chromosome"/>
</dbReference>
<gene>
    <name evidence="3" type="ORF">D4L85_11245</name>
</gene>
<dbReference type="KEGG" id="chk:D4L85_11245"/>
<evidence type="ECO:0000256" key="2">
    <source>
        <dbReference type="ARBA" id="ARBA00022679"/>
    </source>
</evidence>
<evidence type="ECO:0000313" key="3">
    <source>
        <dbReference type="EMBL" id="AYB31114.1"/>
    </source>
</evidence>
<evidence type="ECO:0000313" key="4">
    <source>
        <dbReference type="Proteomes" id="UP000266183"/>
    </source>
</evidence>
<dbReference type="Pfam" id="PF03808">
    <property type="entry name" value="Glyco_tran_WecG"/>
    <property type="match status" value="1"/>
</dbReference>
<dbReference type="NCBIfam" id="TIGR00696">
    <property type="entry name" value="wecG_tagA_cpsF"/>
    <property type="match status" value="1"/>
</dbReference>
<keyword evidence="4" id="KW-1185">Reference proteome</keyword>